<dbReference type="CDD" id="cd00397">
    <property type="entry name" value="DNA_BRE_C"/>
    <property type="match status" value="1"/>
</dbReference>
<dbReference type="GO" id="GO:0006310">
    <property type="term" value="P:DNA recombination"/>
    <property type="evidence" value="ECO:0007669"/>
    <property type="project" value="UniProtKB-KW"/>
</dbReference>
<reference evidence="3 4" key="1">
    <citation type="submission" date="2018-07" db="EMBL/GenBank/DDBJ databases">
        <title>New species, Clostridium PI-S10-A1B.</title>
        <authorList>
            <person name="Krishna G."/>
            <person name="Summeta K."/>
            <person name="Shikha S."/>
            <person name="Prabhu P.B."/>
            <person name="Suresh K."/>
        </authorList>
    </citation>
    <scope>NUCLEOTIDE SEQUENCE [LARGE SCALE GENOMIC DNA]</scope>
    <source>
        <strain evidence="3 4">PI-S10-A1B</strain>
    </source>
</reference>
<keyword evidence="1" id="KW-0233">DNA recombination</keyword>
<dbReference type="GO" id="GO:0003677">
    <property type="term" value="F:DNA binding"/>
    <property type="evidence" value="ECO:0007669"/>
    <property type="project" value="InterPro"/>
</dbReference>
<dbReference type="Proteomes" id="UP000260680">
    <property type="component" value="Unassembled WGS sequence"/>
</dbReference>
<proteinExistence type="predicted"/>
<dbReference type="InterPro" id="IPR002104">
    <property type="entry name" value="Integrase_catalytic"/>
</dbReference>
<name>A0A3E2NGM8_9FIRM</name>
<comment type="caution">
    <text evidence="3">The sequence shown here is derived from an EMBL/GenBank/DDBJ whole genome shotgun (WGS) entry which is preliminary data.</text>
</comment>
<evidence type="ECO:0000256" key="1">
    <source>
        <dbReference type="ARBA" id="ARBA00023172"/>
    </source>
</evidence>
<evidence type="ECO:0000313" key="4">
    <source>
        <dbReference type="Proteomes" id="UP000260680"/>
    </source>
</evidence>
<dbReference type="OrthoDB" id="568347at2"/>
<accession>A0A3E2NGM8</accession>
<dbReference type="PROSITE" id="PS51898">
    <property type="entry name" value="TYR_RECOMBINASE"/>
    <property type="match status" value="1"/>
</dbReference>
<protein>
    <submittedName>
        <fullName evidence="3">Site-specific integrase</fullName>
    </submittedName>
</protein>
<dbReference type="RefSeq" id="WP_117415749.1">
    <property type="nucleotide sequence ID" value="NZ_QOHO01000013.1"/>
</dbReference>
<organism evidence="3 4">
    <name type="scientific">Lacrimispora amygdalina</name>
    <dbReference type="NCBI Taxonomy" id="253257"/>
    <lineage>
        <taxon>Bacteria</taxon>
        <taxon>Bacillati</taxon>
        <taxon>Bacillota</taxon>
        <taxon>Clostridia</taxon>
        <taxon>Lachnospirales</taxon>
        <taxon>Lachnospiraceae</taxon>
        <taxon>Lacrimispora</taxon>
    </lineage>
</organism>
<dbReference type="EMBL" id="QOHO01000013">
    <property type="protein sequence ID" value="RFZ80156.1"/>
    <property type="molecule type" value="Genomic_DNA"/>
</dbReference>
<feature type="domain" description="Tyr recombinase" evidence="2">
    <location>
        <begin position="171"/>
        <end position="392"/>
    </location>
</feature>
<dbReference type="AlphaFoldDB" id="A0A3E2NGM8"/>
<sequence length="515" mass="60010">MPSNAAVQENFQEDRKVEYRAFVASISGSDCFGDDIWHCDRLKKHPADRSCVLHFVNVPEQFKEAAKYFIVLKLLGGMRVSSARQHVIRLIWFLQFLELQGEEDALYCCTPSFVAGFKAYLDGNCTKEQVKNGIWQVIKNFFDVMQGWEGRKLYNHFAGNPFVQPLHYDEKLIPPFVERQLDRLFLMPEIQLHIRVAYWIMRLFPTRVSEVCAMEPDCVKQFDGHFILFLPSWKQNGGYNLAEMRSLHIEYEGIGKYLIDLLHEQQEAQRALSPYLPENQRGLLLAYKKAWYRYGKWAETVVRKHNVLTATPNHINVFFKRYCEMYDVRDENGTLYVLKSHMLRHNGITDRLAEGFTIEQIAHMTGHKNDQMILKSYNHLDLRPEVLTEKQRLVLGESDESSPVMFHGRILSMNPQTEARLLENLRAHRVRGGICSDITGCKCDMQACLNCRYFIPEIEQIPFFEEQAEAWRIKAVRFKAFPIIQKNAAANAVLYQEVVNKMKTYLEVTGDEKNS</sequence>
<gene>
    <name evidence="3" type="ORF">DS742_04070</name>
</gene>
<evidence type="ECO:0000313" key="3">
    <source>
        <dbReference type="EMBL" id="RFZ80156.1"/>
    </source>
</evidence>
<dbReference type="Pfam" id="PF00589">
    <property type="entry name" value="Phage_integrase"/>
    <property type="match status" value="1"/>
</dbReference>
<dbReference type="GO" id="GO:0015074">
    <property type="term" value="P:DNA integration"/>
    <property type="evidence" value="ECO:0007669"/>
    <property type="project" value="InterPro"/>
</dbReference>
<dbReference type="Gene3D" id="1.10.443.10">
    <property type="entry name" value="Intergrase catalytic core"/>
    <property type="match status" value="1"/>
</dbReference>
<dbReference type="InterPro" id="IPR013762">
    <property type="entry name" value="Integrase-like_cat_sf"/>
</dbReference>
<dbReference type="InterPro" id="IPR011010">
    <property type="entry name" value="DNA_brk_join_enz"/>
</dbReference>
<dbReference type="SUPFAM" id="SSF56349">
    <property type="entry name" value="DNA breaking-rejoining enzymes"/>
    <property type="match status" value="1"/>
</dbReference>
<evidence type="ECO:0000259" key="2">
    <source>
        <dbReference type="PROSITE" id="PS51898"/>
    </source>
</evidence>